<dbReference type="SUPFAM" id="SSF57667">
    <property type="entry name" value="beta-beta-alpha zinc fingers"/>
    <property type="match status" value="1"/>
</dbReference>
<keyword evidence="1" id="KW-0479">Metal-binding</keyword>
<keyword evidence="3" id="KW-0862">Zinc</keyword>
<dbReference type="Gene3D" id="3.30.160.60">
    <property type="entry name" value="Classic Zinc Finger"/>
    <property type="match status" value="1"/>
</dbReference>
<dbReference type="GO" id="GO:0000981">
    <property type="term" value="F:DNA-binding transcription factor activity, RNA polymerase II-specific"/>
    <property type="evidence" value="ECO:0007669"/>
    <property type="project" value="TreeGrafter"/>
</dbReference>
<dbReference type="OrthoDB" id="4748970at2759"/>
<evidence type="ECO:0000256" key="4">
    <source>
        <dbReference type="PROSITE-ProRule" id="PRU00042"/>
    </source>
</evidence>
<dbReference type="FunFam" id="3.30.160.60:FF:000021">
    <property type="entry name" value="Basic krueppel-like factor 3"/>
    <property type="match status" value="1"/>
</dbReference>
<dbReference type="PROSITE" id="PS50157">
    <property type="entry name" value="ZINC_FINGER_C2H2_2"/>
    <property type="match status" value="1"/>
</dbReference>
<evidence type="ECO:0000256" key="3">
    <source>
        <dbReference type="ARBA" id="ARBA00022833"/>
    </source>
</evidence>
<evidence type="ECO:0000259" key="6">
    <source>
        <dbReference type="PROSITE" id="PS50157"/>
    </source>
</evidence>
<name>A0A6G0T3S8_APHGL</name>
<reference evidence="7 8" key="1">
    <citation type="submission" date="2019-08" db="EMBL/GenBank/DDBJ databases">
        <title>The genome of the soybean aphid Biotype 1, its phylome, world population structure and adaptation to the North American continent.</title>
        <authorList>
            <person name="Giordano R."/>
            <person name="Donthu R.K."/>
            <person name="Hernandez A.G."/>
            <person name="Wright C.L."/>
            <person name="Zimin A.V."/>
        </authorList>
    </citation>
    <scope>NUCLEOTIDE SEQUENCE [LARGE SCALE GENOMIC DNA]</scope>
    <source>
        <tissue evidence="7">Whole aphids</tissue>
    </source>
</reference>
<feature type="region of interest" description="Disordered" evidence="5">
    <location>
        <begin position="1"/>
        <end position="21"/>
    </location>
</feature>
<dbReference type="InterPro" id="IPR013087">
    <property type="entry name" value="Znf_C2H2_type"/>
</dbReference>
<dbReference type="SMART" id="SM00355">
    <property type="entry name" value="ZnF_C2H2"/>
    <property type="match status" value="1"/>
</dbReference>
<feature type="region of interest" description="Disordered" evidence="5">
    <location>
        <begin position="44"/>
        <end position="69"/>
    </location>
</feature>
<dbReference type="GO" id="GO:0008270">
    <property type="term" value="F:zinc ion binding"/>
    <property type="evidence" value="ECO:0007669"/>
    <property type="project" value="UniProtKB-KW"/>
</dbReference>
<sequence>MERYLKEEPMVSSSPTRSESPWLATWSTRVELEVGLDCASSVTSNSSSPSTCWSGFATPPPSPPDETDVSPTVVATLLSSAAAAAAATKGKATAGTANTAGRVNPIAAASTHATPVATTTAGLLKVTVAPTASGATVSPASTAGTNNASTNTTVTVSGRTAVGTVTAAPSTIAAAASPAHRETASAAVVHAPVLSITTAASVAYHPRLHLSPDAAKKIHKCKYPGCEKVYTKSSHLKAHLRTHTVDQEMPKIGNLPFVDRTSRMGCGGTNLPEWFAIYTKSYIKTAYLIHDKCMTTLAFLSRLFQSGLE</sequence>
<evidence type="ECO:0000256" key="5">
    <source>
        <dbReference type="SAM" id="MobiDB-lite"/>
    </source>
</evidence>
<dbReference type="AlphaFoldDB" id="A0A6G0T3S8"/>
<evidence type="ECO:0000256" key="2">
    <source>
        <dbReference type="ARBA" id="ARBA00022771"/>
    </source>
</evidence>
<protein>
    <recommendedName>
        <fullName evidence="6">C2H2-type domain-containing protein</fullName>
    </recommendedName>
</protein>
<comment type="caution">
    <text evidence="7">The sequence shown here is derived from an EMBL/GenBank/DDBJ whole genome shotgun (WGS) entry which is preliminary data.</text>
</comment>
<dbReference type="Proteomes" id="UP000475862">
    <property type="component" value="Unassembled WGS sequence"/>
</dbReference>
<feature type="domain" description="C2H2-type" evidence="6">
    <location>
        <begin position="219"/>
        <end position="248"/>
    </location>
</feature>
<dbReference type="PANTHER" id="PTHR23235">
    <property type="entry name" value="KRUEPPEL-LIKE TRANSCRIPTION FACTOR"/>
    <property type="match status" value="1"/>
</dbReference>
<accession>A0A6G0T3S8</accession>
<evidence type="ECO:0000313" key="8">
    <source>
        <dbReference type="Proteomes" id="UP000475862"/>
    </source>
</evidence>
<evidence type="ECO:0000256" key="1">
    <source>
        <dbReference type="ARBA" id="ARBA00022723"/>
    </source>
</evidence>
<dbReference type="PANTHER" id="PTHR23235:SF150">
    <property type="entry name" value="KRUEPPEL-LIKE FACTOR LUNA"/>
    <property type="match status" value="1"/>
</dbReference>
<proteinExistence type="predicted"/>
<gene>
    <name evidence="7" type="ORF">AGLY_014607</name>
</gene>
<dbReference type="GO" id="GO:0000978">
    <property type="term" value="F:RNA polymerase II cis-regulatory region sequence-specific DNA binding"/>
    <property type="evidence" value="ECO:0007669"/>
    <property type="project" value="TreeGrafter"/>
</dbReference>
<dbReference type="InterPro" id="IPR036236">
    <property type="entry name" value="Znf_C2H2_sf"/>
</dbReference>
<feature type="compositionally biased region" description="Low complexity" evidence="5">
    <location>
        <begin position="44"/>
        <end position="54"/>
    </location>
</feature>
<dbReference type="PROSITE" id="PS00028">
    <property type="entry name" value="ZINC_FINGER_C2H2_1"/>
    <property type="match status" value="1"/>
</dbReference>
<organism evidence="7 8">
    <name type="scientific">Aphis glycines</name>
    <name type="common">Soybean aphid</name>
    <dbReference type="NCBI Taxonomy" id="307491"/>
    <lineage>
        <taxon>Eukaryota</taxon>
        <taxon>Metazoa</taxon>
        <taxon>Ecdysozoa</taxon>
        <taxon>Arthropoda</taxon>
        <taxon>Hexapoda</taxon>
        <taxon>Insecta</taxon>
        <taxon>Pterygota</taxon>
        <taxon>Neoptera</taxon>
        <taxon>Paraneoptera</taxon>
        <taxon>Hemiptera</taxon>
        <taxon>Sternorrhyncha</taxon>
        <taxon>Aphidomorpha</taxon>
        <taxon>Aphidoidea</taxon>
        <taxon>Aphididae</taxon>
        <taxon>Aphidini</taxon>
        <taxon>Aphis</taxon>
        <taxon>Aphis</taxon>
    </lineage>
</organism>
<keyword evidence="2 4" id="KW-0863">Zinc-finger</keyword>
<keyword evidence="8" id="KW-1185">Reference proteome</keyword>
<evidence type="ECO:0000313" key="7">
    <source>
        <dbReference type="EMBL" id="KAE9524557.1"/>
    </source>
</evidence>
<dbReference type="EMBL" id="VYZN01000065">
    <property type="protein sequence ID" value="KAE9524557.1"/>
    <property type="molecule type" value="Genomic_DNA"/>
</dbReference>